<sequence length="518" mass="57478">MLKAAEIEIKKEHQVLMVNKTTSFKKQGKSKGKFKKGGKKAATPPMKPKNGPKPDAECYYCKEKGHWSVIAPSIWRDEERPCQEEERSPNPPHRPHLHTTDGTAGVASGGGGDDGSCSAPEGVASRPSTPRPTANPKYVCLRSLVGAASSSSNASREAMPPIARKVLDAGARLWVPVASDGSSGSDTDGGAGSPSSPASTLCKPLLRGPRRHGLHGDCRDAQLQIQAGEFPVQLRPLDYESHLQELAVTTNRDKKDLECEKRQKTLGIITEDRENKGPEDQKRQKQVVAEISNNVKDISVQSREIANSLKCLSSHVNQELAMVRDSREKEHMEDQERQKISSDMKDFAATSCAIAEHLESLSSCAEEILQIKIEERDKRETEEKSQKEAANYLKECQSMLSDFVFFMLAFIPWILHKNEETPSPEYYCLIFSIGGLALFGMGGYVLSHLARRSKWIKAVYWITGIAVMATVLLVVYVLFELIPSSFKHMTAIFWVYLCLYLGVGVLLLVAWIRNFYQA</sequence>
<reference evidence="3" key="1">
    <citation type="submission" date="2023-07" db="EMBL/GenBank/DDBJ databases">
        <title>A chromosome-level genome assembly of Lolium multiflorum.</title>
        <authorList>
            <person name="Chen Y."/>
            <person name="Copetti D."/>
            <person name="Kolliker R."/>
            <person name="Studer B."/>
        </authorList>
    </citation>
    <scope>NUCLEOTIDE SEQUENCE</scope>
    <source>
        <strain evidence="3">02402/16</strain>
        <tissue evidence="3">Leaf</tissue>
    </source>
</reference>
<comment type="caution">
    <text evidence="3">The sequence shown here is derived from an EMBL/GenBank/DDBJ whole genome shotgun (WGS) entry which is preliminary data.</text>
</comment>
<evidence type="ECO:0000256" key="1">
    <source>
        <dbReference type="SAM" id="MobiDB-lite"/>
    </source>
</evidence>
<organism evidence="3 4">
    <name type="scientific">Lolium multiflorum</name>
    <name type="common">Italian ryegrass</name>
    <name type="synonym">Lolium perenne subsp. multiflorum</name>
    <dbReference type="NCBI Taxonomy" id="4521"/>
    <lineage>
        <taxon>Eukaryota</taxon>
        <taxon>Viridiplantae</taxon>
        <taxon>Streptophyta</taxon>
        <taxon>Embryophyta</taxon>
        <taxon>Tracheophyta</taxon>
        <taxon>Spermatophyta</taxon>
        <taxon>Magnoliopsida</taxon>
        <taxon>Liliopsida</taxon>
        <taxon>Poales</taxon>
        <taxon>Poaceae</taxon>
        <taxon>BOP clade</taxon>
        <taxon>Pooideae</taxon>
        <taxon>Poodae</taxon>
        <taxon>Poeae</taxon>
        <taxon>Poeae Chloroplast Group 2 (Poeae type)</taxon>
        <taxon>Loliodinae</taxon>
        <taxon>Loliinae</taxon>
        <taxon>Lolium</taxon>
    </lineage>
</organism>
<proteinExistence type="predicted"/>
<feature type="region of interest" description="Disordered" evidence="1">
    <location>
        <begin position="23"/>
        <end position="55"/>
    </location>
</feature>
<feature type="transmembrane region" description="Helical" evidence="2">
    <location>
        <begin position="458"/>
        <end position="479"/>
    </location>
</feature>
<feature type="compositionally biased region" description="Basic and acidic residues" evidence="1">
    <location>
        <begin position="75"/>
        <end position="88"/>
    </location>
</feature>
<name>A0AAD8WWI2_LOLMU</name>
<protein>
    <submittedName>
        <fullName evidence="3">Uncharacterized protein</fullName>
    </submittedName>
</protein>
<feature type="region of interest" description="Disordered" evidence="1">
    <location>
        <begin position="178"/>
        <end position="205"/>
    </location>
</feature>
<keyword evidence="2" id="KW-0472">Membrane</keyword>
<accession>A0AAD8WWI2</accession>
<feature type="transmembrane region" description="Helical" evidence="2">
    <location>
        <begin position="491"/>
        <end position="512"/>
    </location>
</feature>
<evidence type="ECO:0000313" key="3">
    <source>
        <dbReference type="EMBL" id="KAK1683567.1"/>
    </source>
</evidence>
<keyword evidence="2" id="KW-0812">Transmembrane</keyword>
<feature type="transmembrane region" description="Helical" evidence="2">
    <location>
        <begin position="398"/>
        <end position="415"/>
    </location>
</feature>
<dbReference type="EMBL" id="JAUUTY010000002">
    <property type="protein sequence ID" value="KAK1683567.1"/>
    <property type="molecule type" value="Genomic_DNA"/>
</dbReference>
<keyword evidence="2" id="KW-1133">Transmembrane helix</keyword>
<dbReference type="AlphaFoldDB" id="A0AAD8WWI2"/>
<dbReference type="Proteomes" id="UP001231189">
    <property type="component" value="Unassembled WGS sequence"/>
</dbReference>
<feature type="region of interest" description="Disordered" evidence="1">
    <location>
        <begin position="72"/>
        <end position="135"/>
    </location>
</feature>
<feature type="transmembrane region" description="Helical" evidence="2">
    <location>
        <begin position="427"/>
        <end position="446"/>
    </location>
</feature>
<feature type="compositionally biased region" description="Basic residues" evidence="1">
    <location>
        <begin position="26"/>
        <end position="39"/>
    </location>
</feature>
<keyword evidence="4" id="KW-1185">Reference proteome</keyword>
<evidence type="ECO:0000313" key="4">
    <source>
        <dbReference type="Proteomes" id="UP001231189"/>
    </source>
</evidence>
<gene>
    <name evidence="3" type="ORF">QYE76_044415</name>
</gene>
<evidence type="ECO:0000256" key="2">
    <source>
        <dbReference type="SAM" id="Phobius"/>
    </source>
</evidence>